<proteinExistence type="predicted"/>
<dbReference type="SUPFAM" id="SSF53335">
    <property type="entry name" value="S-adenosyl-L-methionine-dependent methyltransferases"/>
    <property type="match status" value="1"/>
</dbReference>
<comment type="caution">
    <text evidence="3">The sequence shown here is derived from an EMBL/GenBank/DDBJ whole genome shotgun (WGS) entry which is preliminary data.</text>
</comment>
<dbReference type="InterPro" id="IPR029063">
    <property type="entry name" value="SAM-dependent_MTases_sf"/>
</dbReference>
<dbReference type="PANTHER" id="PTHR43861:SF3">
    <property type="entry name" value="PUTATIVE (AFU_ORTHOLOGUE AFUA_2G14390)-RELATED"/>
    <property type="match status" value="1"/>
</dbReference>
<keyword evidence="4" id="KW-1185">Reference proteome</keyword>
<dbReference type="EMBL" id="JACEGD010000007">
    <property type="protein sequence ID" value="MBH5386421.1"/>
    <property type="molecule type" value="Genomic_DNA"/>
</dbReference>
<evidence type="ECO:0000256" key="1">
    <source>
        <dbReference type="ARBA" id="ARBA00022679"/>
    </source>
</evidence>
<sequence>MLSTATDTAYRAWDEQWATEKGRSDWLRPESEVVDTAAHLFKNGFRRALDLGCGLGRHALHLAQTGYAVCAMDMSEVGLNELRATAAAQNLTIETQRASMTSLPFDDQSFDYVVSYNVFCHGDADVVAAAVSEARRVLRNGGILQATMLSSRSAAPHRGREVAPDTFVWDDGEADHHHPHYFCDTARLNGLFRGFEWLQVEDRQDVALPEYWHWHMIAERKR</sequence>
<evidence type="ECO:0000313" key="4">
    <source>
        <dbReference type="Proteomes" id="UP001194539"/>
    </source>
</evidence>
<dbReference type="RefSeq" id="WP_197965795.1">
    <property type="nucleotide sequence ID" value="NZ_JACEGD010000007.1"/>
</dbReference>
<dbReference type="GO" id="GO:0008168">
    <property type="term" value="F:methyltransferase activity"/>
    <property type="evidence" value="ECO:0007669"/>
    <property type="project" value="UniProtKB-KW"/>
</dbReference>
<evidence type="ECO:0000259" key="2">
    <source>
        <dbReference type="Pfam" id="PF13649"/>
    </source>
</evidence>
<keyword evidence="3" id="KW-0489">Methyltransferase</keyword>
<dbReference type="GO" id="GO:0032259">
    <property type="term" value="P:methylation"/>
    <property type="evidence" value="ECO:0007669"/>
    <property type="project" value="UniProtKB-KW"/>
</dbReference>
<keyword evidence="1" id="KW-0808">Transferase</keyword>
<dbReference type="PANTHER" id="PTHR43861">
    <property type="entry name" value="TRANS-ACONITATE 2-METHYLTRANSFERASE-RELATED"/>
    <property type="match status" value="1"/>
</dbReference>
<dbReference type="Pfam" id="PF13649">
    <property type="entry name" value="Methyltransf_25"/>
    <property type="match status" value="1"/>
</dbReference>
<dbReference type="Gene3D" id="3.40.50.150">
    <property type="entry name" value="Vaccinia Virus protein VP39"/>
    <property type="match status" value="1"/>
</dbReference>
<name>A0ABS0NZJ5_9BRAD</name>
<protein>
    <submittedName>
        <fullName evidence="3">Class I SAM-dependent methyltransferase</fullName>
    </submittedName>
</protein>
<evidence type="ECO:0000313" key="3">
    <source>
        <dbReference type="EMBL" id="MBH5386421.1"/>
    </source>
</evidence>
<dbReference type="CDD" id="cd02440">
    <property type="entry name" value="AdoMet_MTases"/>
    <property type="match status" value="1"/>
</dbReference>
<gene>
    <name evidence="3" type="ORF">H1B27_09000</name>
</gene>
<accession>A0ABS0NZJ5</accession>
<dbReference type="Proteomes" id="UP001194539">
    <property type="component" value="Unassembled WGS sequence"/>
</dbReference>
<feature type="domain" description="Methyltransferase" evidence="2">
    <location>
        <begin position="49"/>
        <end position="142"/>
    </location>
</feature>
<dbReference type="InterPro" id="IPR041698">
    <property type="entry name" value="Methyltransf_25"/>
</dbReference>
<reference evidence="3 4" key="1">
    <citation type="submission" date="2020-07" db="EMBL/GenBank/DDBJ databases">
        <title>Bradyrhizobium diversity isolated from nodules of indigenous legumes of Western Australia.</title>
        <authorList>
            <person name="Klepa M.S."/>
        </authorList>
    </citation>
    <scope>NUCLEOTIDE SEQUENCE [LARGE SCALE GENOMIC DNA]</scope>
    <source>
        <strain evidence="3 4">CNPSo 4019</strain>
    </source>
</reference>
<organism evidence="3 4">
    <name type="scientific">Bradyrhizobium diversitatis</name>
    <dbReference type="NCBI Taxonomy" id="2755406"/>
    <lineage>
        <taxon>Bacteria</taxon>
        <taxon>Pseudomonadati</taxon>
        <taxon>Pseudomonadota</taxon>
        <taxon>Alphaproteobacteria</taxon>
        <taxon>Hyphomicrobiales</taxon>
        <taxon>Nitrobacteraceae</taxon>
        <taxon>Bradyrhizobium</taxon>
    </lineage>
</organism>